<keyword evidence="1 2" id="KW-0597">Phosphoprotein</keyword>
<dbReference type="Gene3D" id="3.40.50.2300">
    <property type="match status" value="1"/>
</dbReference>
<dbReference type="Pfam" id="PF00072">
    <property type="entry name" value="Response_reg"/>
    <property type="match status" value="1"/>
</dbReference>
<gene>
    <name evidence="4" type="ORF">JF625_01850</name>
</gene>
<dbReference type="PANTHER" id="PTHR44591">
    <property type="entry name" value="STRESS RESPONSE REGULATOR PROTEIN 1"/>
    <property type="match status" value="1"/>
</dbReference>
<protein>
    <submittedName>
        <fullName evidence="4">Response regulator</fullName>
    </submittedName>
</protein>
<proteinExistence type="predicted"/>
<evidence type="ECO:0000256" key="2">
    <source>
        <dbReference type="PROSITE-ProRule" id="PRU00169"/>
    </source>
</evidence>
<dbReference type="PANTHER" id="PTHR44591:SF3">
    <property type="entry name" value="RESPONSE REGULATORY DOMAIN-CONTAINING PROTEIN"/>
    <property type="match status" value="1"/>
</dbReference>
<feature type="modified residue" description="4-aspartylphosphate" evidence="2">
    <location>
        <position position="58"/>
    </location>
</feature>
<dbReference type="InterPro" id="IPR011006">
    <property type="entry name" value="CheY-like_superfamily"/>
</dbReference>
<evidence type="ECO:0000259" key="3">
    <source>
        <dbReference type="PROSITE" id="PS50110"/>
    </source>
</evidence>
<dbReference type="SMART" id="SM00448">
    <property type="entry name" value="REC"/>
    <property type="match status" value="1"/>
</dbReference>
<name>A0A952KD34_9PROT</name>
<dbReference type="GO" id="GO:0000160">
    <property type="term" value="P:phosphorelay signal transduction system"/>
    <property type="evidence" value="ECO:0007669"/>
    <property type="project" value="InterPro"/>
</dbReference>
<evidence type="ECO:0000256" key="1">
    <source>
        <dbReference type="ARBA" id="ARBA00022553"/>
    </source>
</evidence>
<sequence length="133" mass="14032">MADEALTRILYVEDDADIRSVAGFALEAVGGFILAACASGEEALAQAPGFAPQLLLLDVMMPGMDGPETLAALRALPGTAATPAVFMTAKVQPQEVARYRALGAVDVISKPFDPMTLSDEIRAIWARRGGRRS</sequence>
<dbReference type="Proteomes" id="UP000700706">
    <property type="component" value="Unassembled WGS sequence"/>
</dbReference>
<dbReference type="SUPFAM" id="SSF52172">
    <property type="entry name" value="CheY-like"/>
    <property type="match status" value="1"/>
</dbReference>
<dbReference type="AlphaFoldDB" id="A0A952KD34"/>
<dbReference type="EMBL" id="JAEKLZ010000058">
    <property type="protein sequence ID" value="MBW8723890.1"/>
    <property type="molecule type" value="Genomic_DNA"/>
</dbReference>
<dbReference type="InterPro" id="IPR050595">
    <property type="entry name" value="Bact_response_regulator"/>
</dbReference>
<dbReference type="PROSITE" id="PS50110">
    <property type="entry name" value="RESPONSE_REGULATORY"/>
    <property type="match status" value="1"/>
</dbReference>
<reference evidence="4" key="1">
    <citation type="submission" date="2020-06" db="EMBL/GenBank/DDBJ databases">
        <title>Stable isotope informed genome-resolved metagenomics uncovers potential trophic interactions in rhizosphere soil.</title>
        <authorList>
            <person name="Starr E.P."/>
            <person name="Shi S."/>
            <person name="Blazewicz S.J."/>
            <person name="Koch B.J."/>
            <person name="Probst A.J."/>
            <person name="Hungate B.A."/>
            <person name="Pett-Ridge J."/>
            <person name="Firestone M.K."/>
            <person name="Banfield J.F."/>
        </authorList>
    </citation>
    <scope>NUCLEOTIDE SEQUENCE</scope>
    <source>
        <strain evidence="4">YM_69_17</strain>
    </source>
</reference>
<feature type="domain" description="Response regulatory" evidence="3">
    <location>
        <begin position="8"/>
        <end position="125"/>
    </location>
</feature>
<dbReference type="InterPro" id="IPR001789">
    <property type="entry name" value="Sig_transdc_resp-reg_receiver"/>
</dbReference>
<evidence type="ECO:0000313" key="5">
    <source>
        <dbReference type="Proteomes" id="UP000700706"/>
    </source>
</evidence>
<organism evidence="4 5">
    <name type="scientific">Inquilinus limosus</name>
    <dbReference type="NCBI Taxonomy" id="171674"/>
    <lineage>
        <taxon>Bacteria</taxon>
        <taxon>Pseudomonadati</taxon>
        <taxon>Pseudomonadota</taxon>
        <taxon>Alphaproteobacteria</taxon>
        <taxon>Rhodospirillales</taxon>
        <taxon>Rhodospirillaceae</taxon>
        <taxon>Inquilinus</taxon>
    </lineage>
</organism>
<comment type="caution">
    <text evidence="4">The sequence shown here is derived from an EMBL/GenBank/DDBJ whole genome shotgun (WGS) entry which is preliminary data.</text>
</comment>
<accession>A0A952KD34</accession>
<evidence type="ECO:0000313" key="4">
    <source>
        <dbReference type="EMBL" id="MBW8723890.1"/>
    </source>
</evidence>